<dbReference type="AlphaFoldDB" id="A0A9D4EPE5"/>
<feature type="domain" description="VWF/SSPO/Zonadhesin-like cysteine-rich" evidence="1">
    <location>
        <begin position="18"/>
        <end position="71"/>
    </location>
</feature>
<reference evidence="2" key="1">
    <citation type="journal article" date="2019" name="bioRxiv">
        <title>The Genome of the Zebra Mussel, Dreissena polymorpha: A Resource for Invasive Species Research.</title>
        <authorList>
            <person name="McCartney M.A."/>
            <person name="Auch B."/>
            <person name="Kono T."/>
            <person name="Mallez S."/>
            <person name="Zhang Y."/>
            <person name="Obille A."/>
            <person name="Becker A."/>
            <person name="Abrahante J.E."/>
            <person name="Garbe J."/>
            <person name="Badalamenti J.P."/>
            <person name="Herman A."/>
            <person name="Mangelson H."/>
            <person name="Liachko I."/>
            <person name="Sullivan S."/>
            <person name="Sone E.D."/>
            <person name="Koren S."/>
            <person name="Silverstein K.A.T."/>
            <person name="Beckman K.B."/>
            <person name="Gohl D.M."/>
        </authorList>
    </citation>
    <scope>NUCLEOTIDE SEQUENCE</scope>
    <source>
        <strain evidence="2">Duluth1</strain>
        <tissue evidence="2">Whole animal</tissue>
    </source>
</reference>
<reference evidence="2" key="2">
    <citation type="submission" date="2020-11" db="EMBL/GenBank/DDBJ databases">
        <authorList>
            <person name="McCartney M.A."/>
            <person name="Auch B."/>
            <person name="Kono T."/>
            <person name="Mallez S."/>
            <person name="Becker A."/>
            <person name="Gohl D.M."/>
            <person name="Silverstein K.A.T."/>
            <person name="Koren S."/>
            <person name="Bechman K.B."/>
            <person name="Herman A."/>
            <person name="Abrahante J.E."/>
            <person name="Garbe J."/>
        </authorList>
    </citation>
    <scope>NUCLEOTIDE SEQUENCE</scope>
    <source>
        <strain evidence="2">Duluth1</strain>
        <tissue evidence="2">Whole animal</tissue>
    </source>
</reference>
<name>A0A9D4EPE5_DREPO</name>
<organism evidence="2 3">
    <name type="scientific">Dreissena polymorpha</name>
    <name type="common">Zebra mussel</name>
    <name type="synonym">Mytilus polymorpha</name>
    <dbReference type="NCBI Taxonomy" id="45954"/>
    <lineage>
        <taxon>Eukaryota</taxon>
        <taxon>Metazoa</taxon>
        <taxon>Spiralia</taxon>
        <taxon>Lophotrochozoa</taxon>
        <taxon>Mollusca</taxon>
        <taxon>Bivalvia</taxon>
        <taxon>Autobranchia</taxon>
        <taxon>Heteroconchia</taxon>
        <taxon>Euheterodonta</taxon>
        <taxon>Imparidentia</taxon>
        <taxon>Neoheterodontei</taxon>
        <taxon>Myida</taxon>
        <taxon>Dreissenoidea</taxon>
        <taxon>Dreissenidae</taxon>
        <taxon>Dreissena</taxon>
    </lineage>
</organism>
<protein>
    <recommendedName>
        <fullName evidence="1">VWF/SSPO/Zonadhesin-like cysteine-rich domain-containing protein</fullName>
    </recommendedName>
</protein>
<accession>A0A9D4EPE5</accession>
<dbReference type="InterPro" id="IPR014853">
    <property type="entry name" value="VWF/SSPO/ZAN-like_Cys-rich_dom"/>
</dbReference>
<evidence type="ECO:0000259" key="1">
    <source>
        <dbReference type="Pfam" id="PF08742"/>
    </source>
</evidence>
<dbReference type="Pfam" id="PF08742">
    <property type="entry name" value="C8"/>
    <property type="match status" value="1"/>
</dbReference>
<keyword evidence="3" id="KW-1185">Reference proteome</keyword>
<comment type="caution">
    <text evidence="2">The sequence shown here is derived from an EMBL/GenBank/DDBJ whole genome shotgun (WGS) entry which is preliminary data.</text>
</comment>
<evidence type="ECO:0000313" key="2">
    <source>
        <dbReference type="EMBL" id="KAH3783361.1"/>
    </source>
</evidence>
<sequence>MLTLCHLYHNIAVLPVPQIDVNIWYRMCMNYHCAADTPEDKTAVRCFYTEAYARECSGQGVVVHWRTVAACREYMCTGSS</sequence>
<proteinExistence type="predicted"/>
<dbReference type="EMBL" id="JAIWYP010000008">
    <property type="protein sequence ID" value="KAH3783361.1"/>
    <property type="molecule type" value="Genomic_DNA"/>
</dbReference>
<dbReference type="Proteomes" id="UP000828390">
    <property type="component" value="Unassembled WGS sequence"/>
</dbReference>
<gene>
    <name evidence="2" type="ORF">DPMN_161298</name>
</gene>
<evidence type="ECO:0000313" key="3">
    <source>
        <dbReference type="Proteomes" id="UP000828390"/>
    </source>
</evidence>